<sequence>MTLFFYLIIAIITFFAFLHAWVKKEYDISRTVIIRRSREEVFNFVRQLKKQQHWNPWFTRDSNAVMKYKGDDGKVGASFYWKGNRKVGEGIQRITKTKQGRVLETRILFVKPFKVNAITYIGVKELEPEKSKLVWGIRGNLAFPLTIISLFYPPEKAFGKELEIGLRQLKRILDK</sequence>
<accession>A0A9X2KXK6</accession>
<reference evidence="1" key="1">
    <citation type="submission" date="2022-07" db="EMBL/GenBank/DDBJ databases">
        <title>Gramela sediminis sp. nov., isolated from deep-sea sediment of the Indian Ocean.</title>
        <authorList>
            <person name="Shi H."/>
        </authorList>
    </citation>
    <scope>NUCLEOTIDE SEQUENCE</scope>
    <source>
        <strain evidence="1">GC03-9</strain>
    </source>
</reference>
<gene>
    <name evidence="1" type="ORF">MKO06_09465</name>
</gene>
<proteinExistence type="predicted"/>
<dbReference type="SUPFAM" id="SSF55961">
    <property type="entry name" value="Bet v1-like"/>
    <property type="match status" value="1"/>
</dbReference>
<dbReference type="Proteomes" id="UP001155280">
    <property type="component" value="Unassembled WGS sequence"/>
</dbReference>
<evidence type="ECO:0000313" key="1">
    <source>
        <dbReference type="EMBL" id="MCP9200136.1"/>
    </source>
</evidence>
<dbReference type="InterPro" id="IPR023393">
    <property type="entry name" value="START-like_dom_sf"/>
</dbReference>
<dbReference type="Gene3D" id="3.30.530.20">
    <property type="match status" value="1"/>
</dbReference>
<organism evidence="1 2">
    <name type="scientific">Christiangramia oceanisediminis</name>
    <dbReference type="NCBI Taxonomy" id="2920386"/>
    <lineage>
        <taxon>Bacteria</taxon>
        <taxon>Pseudomonadati</taxon>
        <taxon>Bacteroidota</taxon>
        <taxon>Flavobacteriia</taxon>
        <taxon>Flavobacteriales</taxon>
        <taxon>Flavobacteriaceae</taxon>
        <taxon>Christiangramia</taxon>
    </lineage>
</organism>
<dbReference type="CDD" id="cd07818">
    <property type="entry name" value="SRPBCC_1"/>
    <property type="match status" value="1"/>
</dbReference>
<dbReference type="RefSeq" id="WP_241551940.1">
    <property type="nucleotide sequence ID" value="NZ_JANCNS010000002.1"/>
</dbReference>
<name>A0A9X2KXK6_9FLAO</name>
<protein>
    <submittedName>
        <fullName evidence="1">SRPBCC family protein</fullName>
    </submittedName>
</protein>
<keyword evidence="2" id="KW-1185">Reference proteome</keyword>
<comment type="caution">
    <text evidence="1">The sequence shown here is derived from an EMBL/GenBank/DDBJ whole genome shotgun (WGS) entry which is preliminary data.</text>
</comment>
<dbReference type="EMBL" id="JANCNS010000002">
    <property type="protein sequence ID" value="MCP9200136.1"/>
    <property type="molecule type" value="Genomic_DNA"/>
</dbReference>
<dbReference type="AlphaFoldDB" id="A0A9X2KXK6"/>
<evidence type="ECO:0000313" key="2">
    <source>
        <dbReference type="Proteomes" id="UP001155280"/>
    </source>
</evidence>